<dbReference type="InterPro" id="IPR054506">
    <property type="entry name" value="DnaA_N-like_STI"/>
</dbReference>
<dbReference type="SMART" id="SM00382">
    <property type="entry name" value="AAA"/>
    <property type="match status" value="1"/>
</dbReference>
<dbReference type="GO" id="GO:0046872">
    <property type="term" value="F:metal ion binding"/>
    <property type="evidence" value="ECO:0007669"/>
    <property type="project" value="UniProtKB-KW"/>
</dbReference>
<keyword evidence="6 7" id="KW-0175">Coiled coil</keyword>
<evidence type="ECO:0000256" key="7">
    <source>
        <dbReference type="SAM" id="Coils"/>
    </source>
</evidence>
<dbReference type="InterPro" id="IPR008921">
    <property type="entry name" value="DNA_pol3_clamp-load_cplx_C"/>
</dbReference>
<sequence length="1302" mass="144232">MSDMRGGGSGGGGFDRSNLHLKKELTQIRKAARVLRDPGTTSSWRSPLSSARSAAVNAAASSSTNHHYHHYKNRSSEAIGSGDNAHKVFENKVFEHQTNGNNGREKKVFLYNWRTKSSSERSNQRPQGDDGDDGSSSVPEESVDDSLSDARNGGGGDSKSDSYTAERYASMIFKCKGTNLSPSIKRMTKKKWKKNTNSAAILRQQLQEQIVLGRNSKQAREGLPSIALGLGLEDSVSLVDQSDDTEEYYNSEDLRRISAASPLLSRLKHNNWSHSSSKLLRNGRKEDSSYSYSTPALSTSSYNRYGNRNPSTIGSWDGTTASFNDGDDEVDDQLDLPGRQGCGIPCYWSKRTTPKHRGACGSCYSPSLSDTLRKGSSILCGSQTMYHRRQRGSSSRSNKRRLVSRTAQGRIPLLTNNANGRGGSSIGTGQSDDELSTNFGELDLEALSRLDGRRWSTSCRSQEGLELVALNGEGEEVSNPDNIRSLSQKYRPMFFEELIGQNIVVQSLMNAISRGRIAPVYLFQGPRGTGKTSTARIFAAALNCLATKETKPCGVCRECADFISGKSMYLREVDGTNKKGIDRIRYLLKNLSVGPPSIFSGYKVFVIDECHLLHSKMWQAFLKFLEEPPPRVVFIFITTDLDNVPRTVLSRCQKYLFNKIKDGDIATRLRKISADENLDVESDALDLIALNADGSLRDAETMLDQLSLLGKRITTSLVNELVGVVSDEKLLELLELAMSSDTAETVKRARELMDSGVDPMALMSQLATLIMDIIAGTYHIDDAKYNDSFLGGRSLSEAELERLKHALKLLSEAEKQLRVSSERSTWFTATLLQLGSVPSPDPTQSGSNRRQSSRTTEDDPSSASKEATAQKQRHDTHYAPRKSTSPMSLPKAANRNSTNQEDPSSLADGVSFNSKPTHNRFLNGDALVVSHDDLMVGNTIMRCNSNRLDDIWGRCIERCHSNTLRQLLHTHGKLVSISEVEGVLVAYIAFGDIDIKTRAERFLSSITNSFEIVLRGNVEVRILLLPDGETSINRENLVALPDSLGQKQMETTEMINRERKAICSNTVNDCSGLDSHQEPLKVSRGSFNDSEGKLTGTFQPTVGSPMLLVEGNDKIRGTKERKPEIPMQRIESIIREQRLETAWLQTAEKGTPGSISQLKPEKNQVLPQDGIYHHNQMESKNSMDFSSQHWEDELNHEIKVLKINDGKDLQKDQIGKRVDHYPMSPSLLHDSTLAGTFSKESKGYESGSGAGGCSGLFCWNNTRPNRRGKVKQGTPVCSHRDARFSWFGECGKSKKTENRFRR</sequence>
<feature type="compositionally biased region" description="Polar residues" evidence="8">
    <location>
        <begin position="842"/>
        <end position="854"/>
    </location>
</feature>
<feature type="region of interest" description="Disordered" evidence="8">
    <location>
        <begin position="275"/>
        <end position="334"/>
    </location>
</feature>
<dbReference type="GO" id="GO:0009360">
    <property type="term" value="C:DNA polymerase III complex"/>
    <property type="evidence" value="ECO:0007669"/>
    <property type="project" value="InterPro"/>
</dbReference>
<feature type="coiled-coil region" evidence="7">
    <location>
        <begin position="793"/>
        <end position="823"/>
    </location>
</feature>
<feature type="region of interest" description="Disordered" evidence="8">
    <location>
        <begin position="385"/>
        <end position="434"/>
    </location>
</feature>
<dbReference type="GO" id="GO:0003887">
    <property type="term" value="F:DNA-directed DNA polymerase activity"/>
    <property type="evidence" value="ECO:0007669"/>
    <property type="project" value="InterPro"/>
</dbReference>
<dbReference type="InterPro" id="IPR045085">
    <property type="entry name" value="HLD_clamp_pol_III_gamma_tau"/>
</dbReference>
<gene>
    <name evidence="10" type="ORF">Din_016447</name>
</gene>
<dbReference type="GO" id="GO:0005524">
    <property type="term" value="F:ATP binding"/>
    <property type="evidence" value="ECO:0007669"/>
    <property type="project" value="UniProtKB-KW"/>
</dbReference>
<dbReference type="PANTHER" id="PTHR11669">
    <property type="entry name" value="REPLICATION FACTOR C / DNA POLYMERASE III GAMMA-TAU SUBUNIT"/>
    <property type="match status" value="1"/>
</dbReference>
<dbReference type="Pfam" id="PF13177">
    <property type="entry name" value="DNA_pol3_delta2"/>
    <property type="match status" value="1"/>
</dbReference>
<dbReference type="InterPro" id="IPR027417">
    <property type="entry name" value="P-loop_NTPase"/>
</dbReference>
<dbReference type="GO" id="GO:0005663">
    <property type="term" value="C:DNA replication factor C complex"/>
    <property type="evidence" value="ECO:0007669"/>
    <property type="project" value="TreeGrafter"/>
</dbReference>
<dbReference type="PANTHER" id="PTHR11669:SF63">
    <property type="entry name" value="PROTEIN STICHEL"/>
    <property type="match status" value="1"/>
</dbReference>
<accession>A0A5B6ZU33</accession>
<feature type="region of interest" description="Disordered" evidence="8">
    <location>
        <begin position="34"/>
        <end position="70"/>
    </location>
</feature>
<feature type="compositionally biased region" description="Acidic residues" evidence="8">
    <location>
        <begin position="325"/>
        <end position="334"/>
    </location>
</feature>
<dbReference type="NCBIfam" id="TIGR02397">
    <property type="entry name" value="dnaX_nterm"/>
    <property type="match status" value="1"/>
</dbReference>
<dbReference type="FunFam" id="3.40.50.300:FF:000014">
    <property type="entry name" value="DNA polymerase III subunit gamma/tau"/>
    <property type="match status" value="1"/>
</dbReference>
<feature type="domain" description="AAA+ ATPase" evidence="9">
    <location>
        <begin position="517"/>
        <end position="679"/>
    </location>
</feature>
<evidence type="ECO:0000256" key="6">
    <source>
        <dbReference type="ARBA" id="ARBA00023054"/>
    </source>
</evidence>
<dbReference type="GO" id="GO:0006261">
    <property type="term" value="P:DNA-templated DNA replication"/>
    <property type="evidence" value="ECO:0007669"/>
    <property type="project" value="TreeGrafter"/>
</dbReference>
<evidence type="ECO:0000256" key="4">
    <source>
        <dbReference type="ARBA" id="ARBA00022833"/>
    </source>
</evidence>
<dbReference type="GO" id="GO:0003677">
    <property type="term" value="F:DNA binding"/>
    <property type="evidence" value="ECO:0007669"/>
    <property type="project" value="InterPro"/>
</dbReference>
<feature type="compositionally biased region" description="Gly residues" evidence="8">
    <location>
        <begin position="1"/>
        <end position="14"/>
    </location>
</feature>
<protein>
    <recommendedName>
        <fullName evidence="9">AAA+ ATPase domain-containing protein</fullName>
    </recommendedName>
</protein>
<dbReference type="EMBL" id="GHES01016447">
    <property type="protein sequence ID" value="MPA47006.1"/>
    <property type="molecule type" value="Transcribed_RNA"/>
</dbReference>
<organism evidence="10">
    <name type="scientific">Davidia involucrata</name>
    <name type="common">Dove tree</name>
    <dbReference type="NCBI Taxonomy" id="16924"/>
    <lineage>
        <taxon>Eukaryota</taxon>
        <taxon>Viridiplantae</taxon>
        <taxon>Streptophyta</taxon>
        <taxon>Embryophyta</taxon>
        <taxon>Tracheophyta</taxon>
        <taxon>Spermatophyta</taxon>
        <taxon>Magnoliopsida</taxon>
        <taxon>eudicotyledons</taxon>
        <taxon>Gunneridae</taxon>
        <taxon>Pentapetalae</taxon>
        <taxon>asterids</taxon>
        <taxon>Cornales</taxon>
        <taxon>Nyssaceae</taxon>
        <taxon>Davidia</taxon>
    </lineage>
</organism>
<reference evidence="10" key="1">
    <citation type="submission" date="2019-08" db="EMBL/GenBank/DDBJ databases">
        <title>Reference gene set and small RNA set construction with multiple tissues from Davidia involucrata Baill.</title>
        <authorList>
            <person name="Yang H."/>
            <person name="Zhou C."/>
            <person name="Li G."/>
            <person name="Wang J."/>
            <person name="Gao P."/>
            <person name="Wang M."/>
            <person name="Wang R."/>
            <person name="Zhao Y."/>
        </authorList>
    </citation>
    <scope>NUCLEOTIDE SEQUENCE</scope>
    <source>
        <tissue evidence="10">Mixed with DoveR01_LX</tissue>
    </source>
</reference>
<dbReference type="Pfam" id="PF12169">
    <property type="entry name" value="DNA_pol3_gamma3"/>
    <property type="match status" value="1"/>
</dbReference>
<dbReference type="FunFam" id="1.10.8.60:FF:000013">
    <property type="entry name" value="DNA polymerase III subunit gamma/tau"/>
    <property type="match status" value="1"/>
</dbReference>
<evidence type="ECO:0000313" key="10">
    <source>
        <dbReference type="EMBL" id="MPA47006.1"/>
    </source>
</evidence>
<evidence type="ECO:0000256" key="3">
    <source>
        <dbReference type="ARBA" id="ARBA00022741"/>
    </source>
</evidence>
<dbReference type="GO" id="GO:0003689">
    <property type="term" value="F:DNA clamp loader activity"/>
    <property type="evidence" value="ECO:0007669"/>
    <property type="project" value="TreeGrafter"/>
</dbReference>
<dbReference type="Gene3D" id="1.20.272.10">
    <property type="match status" value="1"/>
</dbReference>
<feature type="region of interest" description="Disordered" evidence="8">
    <location>
        <begin position="115"/>
        <end position="162"/>
    </location>
</feature>
<feature type="region of interest" description="Disordered" evidence="8">
    <location>
        <begin position="1"/>
        <end position="21"/>
    </location>
</feature>
<keyword evidence="5" id="KW-0067">ATP-binding</keyword>
<feature type="region of interest" description="Disordered" evidence="8">
    <location>
        <begin position="834"/>
        <end position="914"/>
    </location>
</feature>
<dbReference type="SUPFAM" id="SSF52540">
    <property type="entry name" value="P-loop containing nucleoside triphosphate hydrolases"/>
    <property type="match status" value="1"/>
</dbReference>
<dbReference type="InterPro" id="IPR050238">
    <property type="entry name" value="DNA_Rep/Repair_Clamp_Loader"/>
</dbReference>
<feature type="compositionally biased region" description="Polar residues" evidence="8">
    <location>
        <begin position="894"/>
        <end position="903"/>
    </location>
</feature>
<evidence type="ECO:0000256" key="5">
    <source>
        <dbReference type="ARBA" id="ARBA00022840"/>
    </source>
</evidence>
<keyword evidence="4" id="KW-0862">Zinc</keyword>
<dbReference type="GO" id="GO:0006281">
    <property type="term" value="P:DNA repair"/>
    <property type="evidence" value="ECO:0007669"/>
    <property type="project" value="TreeGrafter"/>
</dbReference>
<feature type="compositionally biased region" description="Polar residues" evidence="8">
    <location>
        <begin position="861"/>
        <end position="870"/>
    </location>
</feature>
<keyword evidence="3" id="KW-0547">Nucleotide-binding</keyword>
<dbReference type="Gene3D" id="3.40.50.300">
    <property type="entry name" value="P-loop containing nucleotide triphosphate hydrolases"/>
    <property type="match status" value="1"/>
</dbReference>
<dbReference type="CDD" id="cd00009">
    <property type="entry name" value="AAA"/>
    <property type="match status" value="1"/>
</dbReference>
<feature type="compositionally biased region" description="Polar residues" evidence="8">
    <location>
        <begin position="289"/>
        <end position="323"/>
    </location>
</feature>
<dbReference type="InterPro" id="IPR003593">
    <property type="entry name" value="AAA+_ATPase"/>
</dbReference>
<dbReference type="InterPro" id="IPR012763">
    <property type="entry name" value="DNA_pol_III_sug/sutau_N"/>
</dbReference>
<evidence type="ECO:0000256" key="2">
    <source>
        <dbReference type="ARBA" id="ARBA00022723"/>
    </source>
</evidence>
<name>A0A5B6ZU33_DAVIN</name>
<dbReference type="CDD" id="cd18137">
    <property type="entry name" value="HLD_clamp_pol_III_gamma_tau"/>
    <property type="match status" value="1"/>
</dbReference>
<dbReference type="Pfam" id="PF23007">
    <property type="entry name" value="DnaA_N-like_STI"/>
    <property type="match status" value="1"/>
</dbReference>
<evidence type="ECO:0000256" key="8">
    <source>
        <dbReference type="SAM" id="MobiDB-lite"/>
    </source>
</evidence>
<evidence type="ECO:0000259" key="9">
    <source>
        <dbReference type="SMART" id="SM00382"/>
    </source>
</evidence>
<dbReference type="Gene3D" id="1.10.8.60">
    <property type="match status" value="1"/>
</dbReference>
<proteinExistence type="inferred from homology"/>
<dbReference type="InterPro" id="IPR022754">
    <property type="entry name" value="DNA_pol_III_gamma-3"/>
</dbReference>
<keyword evidence="2" id="KW-0479">Metal-binding</keyword>
<dbReference type="SUPFAM" id="SSF48019">
    <property type="entry name" value="post-AAA+ oligomerization domain-like"/>
    <property type="match status" value="1"/>
</dbReference>
<comment type="similarity">
    <text evidence="1">Belongs to the DnaX/STICHEL family.</text>
</comment>
<dbReference type="Pfam" id="PF22608">
    <property type="entry name" value="DNAX_ATPase_lid"/>
    <property type="match status" value="1"/>
</dbReference>
<feature type="compositionally biased region" description="Basic residues" evidence="8">
    <location>
        <begin position="386"/>
        <end position="403"/>
    </location>
</feature>
<feature type="compositionally biased region" description="Low complexity" evidence="8">
    <location>
        <begin position="42"/>
        <end position="63"/>
    </location>
</feature>
<evidence type="ECO:0000256" key="1">
    <source>
        <dbReference type="ARBA" id="ARBA00006360"/>
    </source>
</evidence>